<dbReference type="KEGG" id="cbx:Cenrod_0531"/>
<dbReference type="STRING" id="946483.Cenrod_0531"/>
<proteinExistence type="predicted"/>
<evidence type="ECO:0000313" key="1">
    <source>
        <dbReference type="EMBL" id="AGX86645.1"/>
    </source>
</evidence>
<sequence>MKVLCIFIARYGIKLVIQWAPSALLDVQHFYRFLAPKNNAMAQPLLE</sequence>
<evidence type="ECO:0000313" key="2">
    <source>
        <dbReference type="Proteomes" id="UP000017184"/>
    </source>
</evidence>
<keyword evidence="2" id="KW-1185">Reference proteome</keyword>
<dbReference type="EMBL" id="CP004885">
    <property type="protein sequence ID" value="AGX86645.1"/>
    <property type="molecule type" value="Genomic_DNA"/>
</dbReference>
<gene>
    <name evidence="1" type="ORF">Cenrod_0531</name>
</gene>
<dbReference type="HOGENOM" id="CLU_3165935_0_0_4"/>
<accession>U5N5T8</accession>
<reference evidence="1 2" key="1">
    <citation type="journal article" date="2013" name="Genome Biol.">
        <title>Genomic analysis reveals key aspects of prokaryotic symbiosis in the phototrophic consortium "Chlorochromatium aggregatum".</title>
        <authorList>
            <person name="Liu Z."/>
            <person name="Muller J."/>
            <person name="Li T."/>
            <person name="Alvey R.M."/>
            <person name="Vogl K."/>
            <person name="Frigaard N.U."/>
            <person name="Rockwell N.C."/>
            <person name="Boyd E.S."/>
            <person name="Tomsho L.P."/>
            <person name="Schuster S.C."/>
            <person name="Henke P."/>
            <person name="Rohde M."/>
            <person name="Overmann J."/>
            <person name="Bryant D.A."/>
        </authorList>
    </citation>
    <scope>NUCLEOTIDE SEQUENCE [LARGE SCALE GENOMIC DNA]</scope>
    <source>
        <strain evidence="1">CR</strain>
    </source>
</reference>
<dbReference type="AlphaFoldDB" id="U5N5T8"/>
<protein>
    <submittedName>
        <fullName evidence="1">Uncharacterized protein</fullName>
    </submittedName>
</protein>
<organism evidence="1 2">
    <name type="scientific">Candidatus Symbiobacter mobilis CR</name>
    <dbReference type="NCBI Taxonomy" id="946483"/>
    <lineage>
        <taxon>Bacteria</taxon>
        <taxon>Pseudomonadati</taxon>
        <taxon>Pseudomonadota</taxon>
        <taxon>Betaproteobacteria</taxon>
        <taxon>Burkholderiales</taxon>
        <taxon>Comamonadaceae</taxon>
    </lineage>
</organism>
<dbReference type="Proteomes" id="UP000017184">
    <property type="component" value="Chromosome"/>
</dbReference>
<name>U5N5T8_9BURK</name>